<sequence length="222" mass="23477">MTTAEDLLLIVTDPVSGKAQLDSMKADPVIGGAHLLDLVAAGRLTLDGQGRRARVVVASHAPVDDPVLAQAFSRIRNRGRQTPQNAVTRLGKQGRKHVYAALVAKRQMQQRPAKALGIFPLSRHDVVDSARRNDLINRVRASLLHDQPADAETGPLIGLLSAADLTKLLVDKSERKLAKQRAKVIAEGDWASEGVRKAIQAAQSAVTAGIMVAATAGAAGSS</sequence>
<organism evidence="5 6">
    <name type="scientific">Aeromicrobium ginsengisoli</name>
    <dbReference type="NCBI Taxonomy" id="363867"/>
    <lineage>
        <taxon>Bacteria</taxon>
        <taxon>Bacillati</taxon>
        <taxon>Actinomycetota</taxon>
        <taxon>Actinomycetes</taxon>
        <taxon>Propionibacteriales</taxon>
        <taxon>Nocardioidaceae</taxon>
        <taxon>Aeromicrobium</taxon>
    </lineage>
</organism>
<dbReference type="AlphaFoldDB" id="A0A5M4FAY6"/>
<gene>
    <name evidence="5" type="ORF">ESP70_015115</name>
</gene>
<keyword evidence="2" id="KW-0333">Golgi apparatus</keyword>
<evidence type="ECO:0000256" key="3">
    <source>
        <dbReference type="ARBA" id="ARBA00023121"/>
    </source>
</evidence>
<keyword evidence="3" id="KW-0446">Lipid-binding</keyword>
<evidence type="ECO:0000256" key="1">
    <source>
        <dbReference type="ARBA" id="ARBA00004255"/>
    </source>
</evidence>
<dbReference type="GO" id="GO:0070273">
    <property type="term" value="F:phosphatidylinositol-4-phosphate binding"/>
    <property type="evidence" value="ECO:0007669"/>
    <property type="project" value="InterPro"/>
</dbReference>
<comment type="caution">
    <text evidence="5">The sequence shown here is derived from an EMBL/GenBank/DDBJ whole genome shotgun (WGS) entry which is preliminary data.</text>
</comment>
<evidence type="ECO:0000256" key="4">
    <source>
        <dbReference type="ARBA" id="ARBA00023136"/>
    </source>
</evidence>
<reference evidence="5" key="1">
    <citation type="submission" date="2019-09" db="EMBL/GenBank/DDBJ databases">
        <authorList>
            <person name="Li J."/>
        </authorList>
    </citation>
    <scope>NUCLEOTIDE SEQUENCE [LARGE SCALE GENOMIC DNA]</scope>
    <source>
        <strain evidence="5">JCM 14732</strain>
    </source>
</reference>
<evidence type="ECO:0000313" key="5">
    <source>
        <dbReference type="EMBL" id="KAA1395485.1"/>
    </source>
</evidence>
<dbReference type="OrthoDB" id="4962633at2"/>
<dbReference type="EMBL" id="SDPQ02000003">
    <property type="protein sequence ID" value="KAA1395485.1"/>
    <property type="molecule type" value="Genomic_DNA"/>
</dbReference>
<proteinExistence type="predicted"/>
<evidence type="ECO:0000256" key="2">
    <source>
        <dbReference type="ARBA" id="ARBA00023034"/>
    </source>
</evidence>
<dbReference type="InterPro" id="IPR038261">
    <property type="entry name" value="GPP34-like_sf"/>
</dbReference>
<dbReference type="GO" id="GO:0005737">
    <property type="term" value="C:cytoplasm"/>
    <property type="evidence" value="ECO:0007669"/>
    <property type="project" value="UniProtKB-ARBA"/>
</dbReference>
<dbReference type="Pfam" id="PF05719">
    <property type="entry name" value="GPP34"/>
    <property type="match status" value="1"/>
</dbReference>
<dbReference type="Proteomes" id="UP000380867">
    <property type="component" value="Unassembled WGS sequence"/>
</dbReference>
<comment type="subcellular location">
    <subcellularLocation>
        <location evidence="1">Golgi apparatus membrane</location>
        <topology evidence="1">Peripheral membrane protein</topology>
        <orientation evidence="1">Cytoplasmic side</orientation>
    </subcellularLocation>
</comment>
<dbReference type="Gene3D" id="1.10.3630.10">
    <property type="entry name" value="yeast vps74-n-term truncation variant domain like"/>
    <property type="match status" value="1"/>
</dbReference>
<accession>A0A5M4FAY6</accession>
<dbReference type="GO" id="GO:0012505">
    <property type="term" value="C:endomembrane system"/>
    <property type="evidence" value="ECO:0007669"/>
    <property type="project" value="UniProtKB-ARBA"/>
</dbReference>
<protein>
    <submittedName>
        <fullName evidence="5">GPP34 family phosphoprotein</fullName>
    </submittedName>
</protein>
<dbReference type="RefSeq" id="WP_149690150.1">
    <property type="nucleotide sequence ID" value="NZ_SDPQ02000003.1"/>
</dbReference>
<evidence type="ECO:0000313" key="6">
    <source>
        <dbReference type="Proteomes" id="UP000380867"/>
    </source>
</evidence>
<name>A0A5M4FAY6_9ACTN</name>
<dbReference type="InterPro" id="IPR008628">
    <property type="entry name" value="GPP34-like"/>
</dbReference>
<keyword evidence="6" id="KW-1185">Reference proteome</keyword>
<keyword evidence="4" id="KW-0472">Membrane</keyword>